<organism evidence="2 3">
    <name type="scientific">Boothiomyces macroporosus</name>
    <dbReference type="NCBI Taxonomy" id="261099"/>
    <lineage>
        <taxon>Eukaryota</taxon>
        <taxon>Fungi</taxon>
        <taxon>Fungi incertae sedis</taxon>
        <taxon>Chytridiomycota</taxon>
        <taxon>Chytridiomycota incertae sedis</taxon>
        <taxon>Chytridiomycetes</taxon>
        <taxon>Rhizophydiales</taxon>
        <taxon>Terramycetaceae</taxon>
        <taxon>Boothiomyces</taxon>
    </lineage>
</organism>
<dbReference type="EMBL" id="JADGKB010000062">
    <property type="protein sequence ID" value="KAJ3255691.1"/>
    <property type="molecule type" value="Genomic_DNA"/>
</dbReference>
<gene>
    <name evidence="2" type="ORF">HK103_006133</name>
</gene>
<feature type="compositionally biased region" description="Basic and acidic residues" evidence="1">
    <location>
        <begin position="1386"/>
        <end position="1409"/>
    </location>
</feature>
<feature type="region of interest" description="Disordered" evidence="1">
    <location>
        <begin position="2734"/>
        <end position="2765"/>
    </location>
</feature>
<dbReference type="PANTHER" id="PTHR33487">
    <property type="entry name" value="CILIA- AND FLAGELLA-ASSOCIATED PROTEIN 54"/>
    <property type="match status" value="1"/>
</dbReference>
<comment type="caution">
    <text evidence="2">The sequence shown here is derived from an EMBL/GenBank/DDBJ whole genome shotgun (WGS) entry which is preliminary data.</text>
</comment>
<protein>
    <submittedName>
        <fullName evidence="2">Uncharacterized protein</fullName>
    </submittedName>
</protein>
<name>A0AAD5UE57_9FUNG</name>
<accession>A0AAD5UE57</accession>
<feature type="region of interest" description="Disordered" evidence="1">
    <location>
        <begin position="1386"/>
        <end position="1487"/>
    </location>
</feature>
<keyword evidence="3" id="KW-1185">Reference proteome</keyword>
<dbReference type="PANTHER" id="PTHR33487:SF1">
    <property type="entry name" value="CILIA- AND FLAGELLA-ASSOCIATED PROTEIN 54"/>
    <property type="match status" value="1"/>
</dbReference>
<evidence type="ECO:0000256" key="1">
    <source>
        <dbReference type="SAM" id="MobiDB-lite"/>
    </source>
</evidence>
<evidence type="ECO:0000313" key="3">
    <source>
        <dbReference type="Proteomes" id="UP001210925"/>
    </source>
</evidence>
<evidence type="ECO:0000313" key="2">
    <source>
        <dbReference type="EMBL" id="KAJ3255691.1"/>
    </source>
</evidence>
<reference evidence="2" key="1">
    <citation type="submission" date="2020-05" db="EMBL/GenBank/DDBJ databases">
        <title>Phylogenomic resolution of chytrid fungi.</title>
        <authorList>
            <person name="Stajich J.E."/>
            <person name="Amses K."/>
            <person name="Simmons R."/>
            <person name="Seto K."/>
            <person name="Myers J."/>
            <person name="Bonds A."/>
            <person name="Quandt C.A."/>
            <person name="Barry K."/>
            <person name="Liu P."/>
            <person name="Grigoriev I."/>
            <person name="Longcore J.E."/>
            <person name="James T.Y."/>
        </authorList>
    </citation>
    <scope>NUCLEOTIDE SEQUENCE</scope>
    <source>
        <strain evidence="2">PLAUS21</strain>
    </source>
</reference>
<feature type="compositionally biased region" description="Polar residues" evidence="1">
    <location>
        <begin position="1449"/>
        <end position="1463"/>
    </location>
</feature>
<dbReference type="Proteomes" id="UP001210925">
    <property type="component" value="Unassembled WGS sequence"/>
</dbReference>
<sequence length="2953" mass="338631">MKKTNNAKLKYDKLNPNNLGWDNLSDSYISSDGLLTMFENEARYLLKSLHTTVLSRTNASQYRIITFQFLGCLEKYKKYLDKKVFLQKCLDFGDQLLEIKGCHNLAFESCFTCIDNYISAMPAIAPIADGTAEKSIDIHEIKAKLYFSEIVVEFLAIVNIDFSVRHSKSVDDVEQVLAKLKENTYRFAHEDSTMKWTILMTVYHIFQIAKFLTSIGKAKMAKESIIWVLNFLESQTLYETSEISSIYIYMLLKSYRWIFIDSEDQVGIEFLRAKSTLFSTSSQEGLSDVTKLIDTFLASAIIKSKIGPKPSIQEAVKMLISNSSSITAMSFVENFNWKKQLQSISGWKPDFFLFSYSIFKFPVNFQIQDSRHLEIYRSLISQYNISLDESTHLDTSEYGTKEEVKIDGETAKKSEKKKIIKEDSEDVKIKKGCWEEINAALNLFNTPAQQFSAIIGILDGLLTHEKRVKIPEKVDENTLKEYIVSLLLEKAFNLLSGSFSTKAEIKEKRQHFEGDQTEVPRTEPGKFDIYDIVKLSQFLFTYRSWSRLEKIVEVIHTFPLKHKHPLFLETNLRLSASKFLLSFQIDRKVFFQSNLAGRATPSDFRASRFELAEQVQHTIAIFCNSILECLDSHELLIKSPYLIIDSALLLWNFVEPFLRDIKSTLDSPKIYHLKSDDAIMLVLGFIHSIFCKLHYFTDHHLIVLGVGISQKLALIYECMGEFDRAMTVLKECLGNINRAREINIGGAVDIKDCITADPSYHKIYPESEGDQVIRDFACLEVDVLSFYYRCVIEHDYEENLCKLRKKQEETLKLRHMKLDLAIPYESPDEAILLKYCGDDPVKRSIFLLSTILHGKGIPFADRSRLLRKAVNYLKEGRRQENVLFEQLKIADSNSPTFIRRTSNSISVAIPNIDGENKWYQVFGNFSDKNIKASNVNGAGIMRPLLQNSTATLYGLQKDCKYHVTFSLYPDIYADSTAGAKVKSNSIPIVAALPLSINLCWTYVLSIASRMDDREIVNQAMKNLEGQFIKSKCTVESLRNFVDDKFDGSNNTAIFEMNYKTLGTTNQAIIRGFIQCFFYYIELRKAEFNQSGQSNSVLLSQYFRFELCRDFLIASECAKYTGQPTLEILCVVKLYQEILPFLKTDVYTPFILNILVKCHDTLLKQSGAFENDKSKGLREFLVPVTFHLVTRLIELGNVTLAAQIAYDTNSLINISTYSADIKIINSNMMETSLLGYIYKPHKGKAKRSSSNYLAEFGYLGRLAVTKPSKFGVSFHRKQFDMFYELMEVLMVKHKAIPPSLMNDPNVKKNVSRKTLDSTTTLKDIFTLFITAGPETTMQELTKFRKNPRYVEIVTRIVSWCIEKDSIETAIRLSLELEDWVDRRDHVRGRDVDKKDDTRRVVVEPSPERKIGGSRPNSTTPSLTSGSSGSRHSSRDRPHSTPSTPPRGNISRANSASPKNSSNGSPKRDLSRANSASPPAINHEDAADNELTSIQLAKRKRATHRHAYFNGMSNTERDRVDQAIKVLDTKLYYLWHRRCYARRLRLILDYENPWRSSLLYFRAKALFIQYRKDSKLFQFNLNDSKENSLVEWLEFRSSASFMIKQLNKKESSIDPNGSQHTQAVDMIQSFIQSIVIASRSFDPLKIIKYSKSLWVSLRFMFYNGRLDLPFWKQTLWRGLITVGNVILDTLKAVQISKVPKGNTFLQSHTYPSSKKGVVPVQTYFEITHDQFIGSWTDRQQFNQHQIFDLAFCSEFLLFVIEVIHTAGKYHRLLNFTKKVQNYFSPAMDSLLNPLLKYCQEAIKNNELISKPVVDYREDRPAEEALYYCRYKVAAYQLECHLQGHILHENAAVNTEIYTAFECVISKSIKETNYTLAALASFEFGNFLHEIGDHAGSATFWSRGLDHLTGKPKVLKSLLNYLEINPKSRFSEENARVIVDKLGGILLAIQASNALVRIGRFTFCKNFDKQLECIWIAAHLNIACLYYTIPNPTNYMEYVDFQVDNLYSSNGLFMLKHELNPVEFVENIHYMSNVLIQNNMAAASLPMLAVADYVSKNVLCSIPMCSTTLIIKSEALVQIGLINEGINHLYLASKANPLKKKIDDGGMEFQFENNSYPLTGNHFLVLKQLLISPLSEKTKLHNTPRYIIDYDIARMRLVLKVFELAEISNNTTPCDEFEAYKSEANRIDLPKLDYDGWQLDIITGIRGIIFKHVQTIQTVIKGKLDTGNTNEIDLKYNKELDIIVTNYYQLIVLFDILLQTFFIQKRFKSSLKWALSIRKLISTLKSGDRHRQNIFNALTSQLGKTFLISNLEVIIRSLFAEGKYLFAYSLAKTAEEEYSSFNSNLIYAGVLTTMAKILIYSGQDDQSLKHTLKCLQKVQEKLNDHPMALLTLVKCSEIRAAADNYFHRQKGALHHYEHMDNLQMIFVKSHFAKVASTSYWESNIDHLLKNFLLLRCKLIVGDHSSNQLESLTENLRYLLFDSKYKAHMDLITVLKYSIALDSFKARTAYSLGSTKYVIVTNFVKGLLQSFMQTSVVGGSIEKKYHASLMQLTLQVENRLTSEFDIYYQVYKFSQCKLIASTSENLGYKDVPISIQIELDNFKSMEKDDPIFDSVDLLAVDENSITEKYKGFSSHSITTNDIRMYRKSLTDIFDCKPIGYNERYLSSITRFLRLQRCYKDKIEEVQNGIKISPDTQFYFMTWLYLPIIDPQNNLPLEIIDFARDISIEKFRIPIDTTDHAESEKIESSTSKPNSRETVETQDSHQTIDSEKNNLFNLNDTLKPENNHVMVMFCNRKVTVEIMNQSQTDITNETEIVEKRETKEIIKQEVLVRNIPKVVVQIGKNSINSIYSKLAFFALTKDQAVKEQAENLWKSVLTLLHQIIHKESVIPKTFPTLSNSNVSVLAAIFALETVGGSDKDKIKNSSNPFIAKLFPEVKEQPQPSPADNQLLEWVFSFE</sequence>
<feature type="compositionally biased region" description="Low complexity" evidence="1">
    <location>
        <begin position="1416"/>
        <end position="1429"/>
    </location>
</feature>
<feature type="compositionally biased region" description="Basic and acidic residues" evidence="1">
    <location>
        <begin position="2749"/>
        <end position="2765"/>
    </location>
</feature>
<dbReference type="GO" id="GO:0060271">
    <property type="term" value="P:cilium assembly"/>
    <property type="evidence" value="ECO:0007669"/>
    <property type="project" value="TreeGrafter"/>
</dbReference>
<proteinExistence type="predicted"/>